<comment type="caution">
    <text evidence="2">The sequence shown here is derived from an EMBL/GenBank/DDBJ whole genome shotgun (WGS) entry which is preliminary data.</text>
</comment>
<gene>
    <name evidence="2" type="ORF">DES35_102311</name>
</gene>
<dbReference type="PROSITE" id="PS51257">
    <property type="entry name" value="PROKAR_LIPOPROTEIN"/>
    <property type="match status" value="1"/>
</dbReference>
<dbReference type="InterPro" id="IPR011047">
    <property type="entry name" value="Quinoprotein_ADH-like_sf"/>
</dbReference>
<keyword evidence="3" id="KW-1185">Reference proteome</keyword>
<feature type="signal peptide" evidence="1">
    <location>
        <begin position="1"/>
        <end position="26"/>
    </location>
</feature>
<organism evidence="2 3">
    <name type="scientific">Schleiferia thermophila</name>
    <dbReference type="NCBI Taxonomy" id="884107"/>
    <lineage>
        <taxon>Bacteria</taxon>
        <taxon>Pseudomonadati</taxon>
        <taxon>Bacteroidota</taxon>
        <taxon>Flavobacteriia</taxon>
        <taxon>Flavobacteriales</taxon>
        <taxon>Schleiferiaceae</taxon>
        <taxon>Schleiferia</taxon>
    </lineage>
</organism>
<dbReference type="Proteomes" id="UP000253517">
    <property type="component" value="Unassembled WGS sequence"/>
</dbReference>
<evidence type="ECO:0000256" key="1">
    <source>
        <dbReference type="SAM" id="SignalP"/>
    </source>
</evidence>
<accession>A0A369A3T3</accession>
<dbReference type="SUPFAM" id="SSF50998">
    <property type="entry name" value="Quinoprotein alcohol dehydrogenase-like"/>
    <property type="match status" value="1"/>
</dbReference>
<evidence type="ECO:0000313" key="3">
    <source>
        <dbReference type="Proteomes" id="UP000253517"/>
    </source>
</evidence>
<dbReference type="AlphaFoldDB" id="A0A369A3T3"/>
<sequence length="878" mass="99593">MKTLYSHITSKICFLLLLILSSCKSGVDTSEGQVLDFIAPQAVMLGFSKSVNTLNTALKSSQLAQPLKNTQWLKELKTDAEYLRLALGDSMYNSITNQPVHAALLLSGARKYGWLFLVPVSSSDLKFNPDPDNYIIDTSDYESSKIYHLTLSNGRSYYISLKNKVGLLSRHRTLIEEALRTSSGTYSVRTSEGFSDMYKTLNRKDPLNLLINLREFSHLSKSHLGKQHPKWLEKTGLWAAFDLHPTPDRLQIDGLIQVPDSAGLFISTLSGNYVSEKKLQHLPVPSFANAFVYFNLENYATYQRKYLEYLEQTGKLKAYRTALETEFKTIPFQELKEILRGEFGIFYGTIPENSVPTYFFRVYNASKFIDIAWPDETKKPLPSYRGYEIWEIRQPALIQHLYSLPVSRQTALAVIVKDFILLCPDETFLYSVLNALEDNKLLTVQEPFEKLLTKTAQPGHIIAFAKEKYFETLLQNSLINKAPVLRDLLNQLPPTGQHLLSLTYINKSAVVSLTSVFGREEDKGIRQLWTLKTEKIIFGPVAVTNHMDNSQEFIFQDEGWTLHACSPEGRRLWQKKLDAPILYTAQWDMFKNGRLQHVIVTSGSVYVIDRNGNDVKPWPKKFNKTITAAALFDYDKNKNYRLIIGEGTTVHNLDVSGNPVKGWQFTSLKAPLAYHPKHYFHKGLDYLVFQSADGTVFITDRAGNSRLKGAFPAKTPYEVHMVFPADGQPWYIQYLKANGEQVSYFQNGRSDSIRLLQVPDYGLISHNEVFSGYASRNQLIIKDRNGFFEKKLPFSITEAPELVRILGKNFYTVAGAVDEKIALFHSNGLMVEGFPVYGTSTPIILQKGKNDPVFLVTKGAQGYLIGYEISQSVLFQAI</sequence>
<protein>
    <submittedName>
        <fullName evidence="2">Uncharacterized protein</fullName>
    </submittedName>
</protein>
<dbReference type="EMBL" id="QPJS01000002">
    <property type="protein sequence ID" value="RCX03855.1"/>
    <property type="molecule type" value="Genomic_DNA"/>
</dbReference>
<proteinExistence type="predicted"/>
<evidence type="ECO:0000313" key="2">
    <source>
        <dbReference type="EMBL" id="RCX03855.1"/>
    </source>
</evidence>
<name>A0A369A3T3_9FLAO</name>
<feature type="chain" id="PRO_5017058101" evidence="1">
    <location>
        <begin position="27"/>
        <end position="878"/>
    </location>
</feature>
<keyword evidence="1" id="KW-0732">Signal</keyword>
<dbReference type="RefSeq" id="WP_114366158.1">
    <property type="nucleotide sequence ID" value="NZ_BHZF01000002.1"/>
</dbReference>
<reference evidence="2 3" key="1">
    <citation type="submission" date="2018-07" db="EMBL/GenBank/DDBJ databases">
        <title>Genomic Encyclopedia of Type Strains, Phase IV (KMG-IV): sequencing the most valuable type-strain genomes for metagenomic binning, comparative biology and taxonomic classification.</title>
        <authorList>
            <person name="Goeker M."/>
        </authorList>
    </citation>
    <scope>NUCLEOTIDE SEQUENCE [LARGE SCALE GENOMIC DNA]</scope>
    <source>
        <strain evidence="2 3">DSM 21410</strain>
    </source>
</reference>